<dbReference type="InterPro" id="IPR020846">
    <property type="entry name" value="MFS_dom"/>
</dbReference>
<proteinExistence type="inferred from homology"/>
<feature type="transmembrane region" description="Helical" evidence="8">
    <location>
        <begin position="336"/>
        <end position="357"/>
    </location>
</feature>
<keyword evidence="7 8" id="KW-0472">Membrane</keyword>
<dbReference type="Proteomes" id="UP001194469">
    <property type="component" value="Unassembled WGS sequence"/>
</dbReference>
<evidence type="ECO:0000256" key="5">
    <source>
        <dbReference type="ARBA" id="ARBA00022692"/>
    </source>
</evidence>
<dbReference type="Gene3D" id="1.20.1720.10">
    <property type="entry name" value="Multidrug resistance protein D"/>
    <property type="match status" value="1"/>
</dbReference>
<dbReference type="RefSeq" id="WP_196609741.1">
    <property type="nucleotide sequence ID" value="NZ_VRYY01000334.1"/>
</dbReference>
<dbReference type="InterPro" id="IPR004638">
    <property type="entry name" value="EmrB-like"/>
</dbReference>
<dbReference type="InterPro" id="IPR036259">
    <property type="entry name" value="MFS_trans_sf"/>
</dbReference>
<dbReference type="PROSITE" id="PS50850">
    <property type="entry name" value="MFS"/>
    <property type="match status" value="1"/>
</dbReference>
<keyword evidence="5 8" id="KW-0812">Transmembrane</keyword>
<dbReference type="InterPro" id="IPR011701">
    <property type="entry name" value="MFS"/>
</dbReference>
<dbReference type="PANTHER" id="PTHR42718:SF9">
    <property type="entry name" value="MAJOR FACILITATOR SUPERFAMILY MULTIDRUG TRANSPORTER MFSC"/>
    <property type="match status" value="1"/>
</dbReference>
<dbReference type="PROSITE" id="PS00217">
    <property type="entry name" value="SUGAR_TRANSPORT_2"/>
    <property type="match status" value="1"/>
</dbReference>
<feature type="domain" description="Major facilitator superfamily (MFS) profile" evidence="9">
    <location>
        <begin position="13"/>
        <end position="511"/>
    </location>
</feature>
<name>A0ABS0J5B7_9BACT</name>
<feature type="transmembrane region" description="Helical" evidence="8">
    <location>
        <begin position="167"/>
        <end position="189"/>
    </location>
</feature>
<evidence type="ECO:0000256" key="6">
    <source>
        <dbReference type="ARBA" id="ARBA00022989"/>
    </source>
</evidence>
<evidence type="ECO:0000313" key="11">
    <source>
        <dbReference type="Proteomes" id="UP001194469"/>
    </source>
</evidence>
<evidence type="ECO:0000259" key="9">
    <source>
        <dbReference type="PROSITE" id="PS50850"/>
    </source>
</evidence>
<keyword evidence="6 8" id="KW-1133">Transmembrane helix</keyword>
<dbReference type="NCBIfam" id="TIGR00711">
    <property type="entry name" value="efflux_EmrB"/>
    <property type="match status" value="1"/>
</dbReference>
<feature type="transmembrane region" description="Helical" evidence="8">
    <location>
        <begin position="137"/>
        <end position="155"/>
    </location>
</feature>
<dbReference type="Pfam" id="PF07690">
    <property type="entry name" value="MFS_1"/>
    <property type="match status" value="1"/>
</dbReference>
<dbReference type="CDD" id="cd17503">
    <property type="entry name" value="MFS_LmrB_MDR_like"/>
    <property type="match status" value="1"/>
</dbReference>
<feature type="transmembrane region" description="Helical" evidence="8">
    <location>
        <begin position="302"/>
        <end position="324"/>
    </location>
</feature>
<feature type="transmembrane region" description="Helical" evidence="8">
    <location>
        <begin position="369"/>
        <end position="390"/>
    </location>
</feature>
<organism evidence="10 11">
    <name type="scientific">Nitratidesulfovibrio oxamicus</name>
    <dbReference type="NCBI Taxonomy" id="32016"/>
    <lineage>
        <taxon>Bacteria</taxon>
        <taxon>Pseudomonadati</taxon>
        <taxon>Thermodesulfobacteriota</taxon>
        <taxon>Desulfovibrionia</taxon>
        <taxon>Desulfovibrionales</taxon>
        <taxon>Desulfovibrionaceae</taxon>
        <taxon>Nitratidesulfovibrio</taxon>
    </lineage>
</organism>
<feature type="transmembrane region" description="Helical" evidence="8">
    <location>
        <begin position="273"/>
        <end position="296"/>
    </location>
</feature>
<evidence type="ECO:0000256" key="2">
    <source>
        <dbReference type="ARBA" id="ARBA00008537"/>
    </source>
</evidence>
<feature type="transmembrane region" description="Helical" evidence="8">
    <location>
        <begin position="233"/>
        <end position="252"/>
    </location>
</feature>
<comment type="caution">
    <text evidence="10">The sequence shown here is derived from an EMBL/GenBank/DDBJ whole genome shotgun (WGS) entry which is preliminary data.</text>
</comment>
<keyword evidence="3" id="KW-0813">Transport</keyword>
<evidence type="ECO:0000256" key="8">
    <source>
        <dbReference type="SAM" id="Phobius"/>
    </source>
</evidence>
<keyword evidence="4" id="KW-1003">Cell membrane</keyword>
<gene>
    <name evidence="10" type="ORF">FVW20_11625</name>
</gene>
<feature type="transmembrane region" description="Helical" evidence="8">
    <location>
        <begin position="12"/>
        <end position="31"/>
    </location>
</feature>
<accession>A0ABS0J5B7</accession>
<dbReference type="EMBL" id="VRYY01000334">
    <property type="protein sequence ID" value="MBG3877644.1"/>
    <property type="molecule type" value="Genomic_DNA"/>
</dbReference>
<evidence type="ECO:0000256" key="3">
    <source>
        <dbReference type="ARBA" id="ARBA00022448"/>
    </source>
</evidence>
<feature type="transmembrane region" description="Helical" evidence="8">
    <location>
        <begin position="51"/>
        <end position="72"/>
    </location>
</feature>
<protein>
    <submittedName>
        <fullName evidence="10">DHA2 family efflux MFS transporter permease subunit</fullName>
    </submittedName>
</protein>
<feature type="transmembrane region" description="Helical" evidence="8">
    <location>
        <begin position="402"/>
        <end position="422"/>
    </location>
</feature>
<feature type="transmembrane region" description="Helical" evidence="8">
    <location>
        <begin position="488"/>
        <end position="506"/>
    </location>
</feature>
<sequence length="519" mass="57221">MSKDPESVNRWLITLAVMVPTLIEILDTSVANVALKHIQGSLAAGEEEVTWVLTSYLVANAIVIPMSGWLARLMGRKRFLMLSIAVFTASSLLCGAATSLAQIILFRIFQGLGGGGLQPMSQAILMETFPPQQRGMAMGIFGVGVVLGPILGPLMGGYLTDNFSWRWIFYINLPVGLLALYLAGAFLFDPPYMERRQRGEMVDYLGLALLTTGIGALQIVLDKGQQDDWFSSPFITTLTVVSAVSLVGLVFWELRHPRPVLDFRILKNRSFAIGNVVMFFGFFAFFGSIVLLPLFLQGLMGYTAYLAGLVLGPGGMLALVFMPVAGKLTERIDARWMLAFGMLVCAYSLHIMAGFNLHIDFGTAAFARVLQGIAMPFFFVSLSVVTFAYVPREAMNTASPLYNLLRNLGGSFGVAFVTTLLARRTQYHHSVLAEDMTPLSPAYELGFEQIRNGLAMQLGEVADLAERTRVVIYQLLQREASALAFNDAFFSQGAIFLLLFFCVWFMRRPPRGKHEGFVE</sequence>
<keyword evidence="11" id="KW-1185">Reference proteome</keyword>
<evidence type="ECO:0000256" key="4">
    <source>
        <dbReference type="ARBA" id="ARBA00022475"/>
    </source>
</evidence>
<dbReference type="SUPFAM" id="SSF103473">
    <property type="entry name" value="MFS general substrate transporter"/>
    <property type="match status" value="1"/>
</dbReference>
<dbReference type="Gene3D" id="1.20.1250.20">
    <property type="entry name" value="MFS general substrate transporter like domains"/>
    <property type="match status" value="1"/>
</dbReference>
<evidence type="ECO:0000313" key="10">
    <source>
        <dbReference type="EMBL" id="MBG3877644.1"/>
    </source>
</evidence>
<comment type="subcellular location">
    <subcellularLocation>
        <location evidence="1">Cell membrane</location>
        <topology evidence="1">Multi-pass membrane protein</topology>
    </subcellularLocation>
</comment>
<reference evidence="10 11" key="1">
    <citation type="submission" date="2019-08" db="EMBL/GenBank/DDBJ databases">
        <authorList>
            <person name="Luo N."/>
        </authorList>
    </citation>
    <scope>NUCLEOTIDE SEQUENCE [LARGE SCALE GENOMIC DNA]</scope>
    <source>
        <strain evidence="10 11">NCIMB 9442</strain>
    </source>
</reference>
<evidence type="ECO:0000256" key="1">
    <source>
        <dbReference type="ARBA" id="ARBA00004651"/>
    </source>
</evidence>
<dbReference type="InterPro" id="IPR005829">
    <property type="entry name" value="Sugar_transporter_CS"/>
</dbReference>
<dbReference type="PANTHER" id="PTHR42718">
    <property type="entry name" value="MAJOR FACILITATOR SUPERFAMILY MULTIDRUG TRANSPORTER MFSC"/>
    <property type="match status" value="1"/>
</dbReference>
<evidence type="ECO:0000256" key="7">
    <source>
        <dbReference type="ARBA" id="ARBA00023136"/>
    </source>
</evidence>
<feature type="transmembrane region" description="Helical" evidence="8">
    <location>
        <begin position="79"/>
        <end position="98"/>
    </location>
</feature>
<comment type="similarity">
    <text evidence="2">Belongs to the major facilitator superfamily. EmrB family.</text>
</comment>